<evidence type="ECO:0000313" key="8">
    <source>
        <dbReference type="EMBL" id="KAK2080164.1"/>
    </source>
</evidence>
<dbReference type="Proteomes" id="UP001255856">
    <property type="component" value="Unassembled WGS sequence"/>
</dbReference>
<dbReference type="PANTHER" id="PTHR43791">
    <property type="entry name" value="PERMEASE-RELATED"/>
    <property type="match status" value="1"/>
</dbReference>
<keyword evidence="5 6" id="KW-0472">Membrane</keyword>
<evidence type="ECO:0000256" key="1">
    <source>
        <dbReference type="ARBA" id="ARBA00004141"/>
    </source>
</evidence>
<dbReference type="GO" id="GO:0022857">
    <property type="term" value="F:transmembrane transporter activity"/>
    <property type="evidence" value="ECO:0007669"/>
    <property type="project" value="InterPro"/>
</dbReference>
<feature type="transmembrane region" description="Helical" evidence="6">
    <location>
        <begin position="12"/>
        <end position="30"/>
    </location>
</feature>
<accession>A0AAD9IKD0</accession>
<evidence type="ECO:0000256" key="5">
    <source>
        <dbReference type="ARBA" id="ARBA00023136"/>
    </source>
</evidence>
<sequence>MEGTVLAKLHKHVIPWLFMVGLLCYLDRTNLSFGALQLNEDLRFTCAVYGFGAGIFFIGYAVFQVPLTAVAHRVDAATWLAFISLVWGLLTVALAFVKGPASFYVVRFLLGVAESSTYPTMWAVLARFFAPAHMSSAYARVCSCSTVAQVFGAPLAALILGLTGFLGLRGWQWLFVIGGESF</sequence>
<dbReference type="PROSITE" id="PS50850">
    <property type="entry name" value="MFS"/>
    <property type="match status" value="1"/>
</dbReference>
<evidence type="ECO:0000256" key="3">
    <source>
        <dbReference type="ARBA" id="ARBA00022692"/>
    </source>
</evidence>
<dbReference type="GO" id="GO:0016020">
    <property type="term" value="C:membrane"/>
    <property type="evidence" value="ECO:0007669"/>
    <property type="project" value="UniProtKB-SubCell"/>
</dbReference>
<comment type="caution">
    <text evidence="8">The sequence shown here is derived from an EMBL/GenBank/DDBJ whole genome shotgun (WGS) entry which is preliminary data.</text>
</comment>
<feature type="domain" description="Major facilitator superfamily (MFS) profile" evidence="7">
    <location>
        <begin position="13"/>
        <end position="182"/>
    </location>
</feature>
<dbReference type="InterPro" id="IPR011701">
    <property type="entry name" value="MFS"/>
</dbReference>
<dbReference type="InterPro" id="IPR036259">
    <property type="entry name" value="MFS_trans_sf"/>
</dbReference>
<gene>
    <name evidence="8" type="ORF">QBZ16_000017</name>
</gene>
<feature type="transmembrane region" description="Helical" evidence="6">
    <location>
        <begin position="76"/>
        <end position="97"/>
    </location>
</feature>
<organism evidence="8 9">
    <name type="scientific">Prototheca wickerhamii</name>
    <dbReference type="NCBI Taxonomy" id="3111"/>
    <lineage>
        <taxon>Eukaryota</taxon>
        <taxon>Viridiplantae</taxon>
        <taxon>Chlorophyta</taxon>
        <taxon>core chlorophytes</taxon>
        <taxon>Trebouxiophyceae</taxon>
        <taxon>Chlorellales</taxon>
        <taxon>Chlorellaceae</taxon>
        <taxon>Prototheca</taxon>
    </lineage>
</organism>
<dbReference type="AlphaFoldDB" id="A0AAD9IKD0"/>
<name>A0AAD9IKD0_PROWI</name>
<dbReference type="InterPro" id="IPR020846">
    <property type="entry name" value="MFS_dom"/>
</dbReference>
<evidence type="ECO:0000256" key="6">
    <source>
        <dbReference type="SAM" id="Phobius"/>
    </source>
</evidence>
<keyword evidence="4 6" id="KW-1133">Transmembrane helix</keyword>
<proteinExistence type="predicted"/>
<evidence type="ECO:0000259" key="7">
    <source>
        <dbReference type="PROSITE" id="PS50850"/>
    </source>
</evidence>
<feature type="transmembrane region" description="Helical" evidence="6">
    <location>
        <begin position="104"/>
        <end position="130"/>
    </location>
</feature>
<feature type="transmembrane region" description="Helical" evidence="6">
    <location>
        <begin position="150"/>
        <end position="168"/>
    </location>
</feature>
<keyword evidence="3 6" id="KW-0812">Transmembrane</keyword>
<feature type="transmembrane region" description="Helical" evidence="6">
    <location>
        <begin position="42"/>
        <end position="64"/>
    </location>
</feature>
<dbReference type="SUPFAM" id="SSF103473">
    <property type="entry name" value="MFS general substrate transporter"/>
    <property type="match status" value="1"/>
</dbReference>
<comment type="subcellular location">
    <subcellularLocation>
        <location evidence="1">Membrane</location>
        <topology evidence="1">Multi-pass membrane protein</topology>
    </subcellularLocation>
</comment>
<dbReference type="PANTHER" id="PTHR43791:SF36">
    <property type="entry name" value="TRANSPORTER, PUTATIVE (AFU_ORTHOLOGUE AFUA_6G08340)-RELATED"/>
    <property type="match status" value="1"/>
</dbReference>
<dbReference type="Gene3D" id="1.20.1250.20">
    <property type="entry name" value="MFS general substrate transporter like domains"/>
    <property type="match status" value="1"/>
</dbReference>
<keyword evidence="9" id="KW-1185">Reference proteome</keyword>
<evidence type="ECO:0000256" key="4">
    <source>
        <dbReference type="ARBA" id="ARBA00022989"/>
    </source>
</evidence>
<keyword evidence="2" id="KW-0813">Transport</keyword>
<evidence type="ECO:0000256" key="2">
    <source>
        <dbReference type="ARBA" id="ARBA00022448"/>
    </source>
</evidence>
<reference evidence="8" key="1">
    <citation type="submission" date="2021-01" db="EMBL/GenBank/DDBJ databases">
        <authorList>
            <person name="Eckstrom K.M.E."/>
        </authorList>
    </citation>
    <scope>NUCLEOTIDE SEQUENCE</scope>
    <source>
        <strain evidence="8">UVCC 0001</strain>
    </source>
</reference>
<dbReference type="Pfam" id="PF07690">
    <property type="entry name" value="MFS_1"/>
    <property type="match status" value="1"/>
</dbReference>
<protein>
    <recommendedName>
        <fullName evidence="7">Major facilitator superfamily (MFS) profile domain-containing protein</fullName>
    </recommendedName>
</protein>
<dbReference type="EMBL" id="JASFZW010000001">
    <property type="protein sequence ID" value="KAK2080164.1"/>
    <property type="molecule type" value="Genomic_DNA"/>
</dbReference>
<evidence type="ECO:0000313" key="9">
    <source>
        <dbReference type="Proteomes" id="UP001255856"/>
    </source>
</evidence>